<dbReference type="Proteomes" id="UP001204621">
    <property type="component" value="Unassembled WGS sequence"/>
</dbReference>
<organism evidence="2 3">
    <name type="scientific">Massilia terrae</name>
    <dbReference type="NCBI Taxonomy" id="1811224"/>
    <lineage>
        <taxon>Bacteria</taxon>
        <taxon>Pseudomonadati</taxon>
        <taxon>Pseudomonadota</taxon>
        <taxon>Betaproteobacteria</taxon>
        <taxon>Burkholderiales</taxon>
        <taxon>Oxalobacteraceae</taxon>
        <taxon>Telluria group</taxon>
        <taxon>Massilia</taxon>
    </lineage>
</organism>
<sequence length="144" mass="15494">MSTTVIGVFGEFQPAFSAKNALLAGEFSWTQVQLNPDHEIPPRDRAAAPHTDPNSVNYKIGALFTGLLGAGNSSTHSDLYGDVVRRGGYVVTVDVTDDTQRAHAQEIIDRFGPLKTVEEIQHHVASPSASGSAETDLPHKRDLS</sequence>
<gene>
    <name evidence="2" type="ORF">NX778_13980</name>
</gene>
<dbReference type="EMBL" id="JANUGU010000004">
    <property type="protein sequence ID" value="MCS0659174.1"/>
    <property type="molecule type" value="Genomic_DNA"/>
</dbReference>
<evidence type="ECO:0000256" key="1">
    <source>
        <dbReference type="SAM" id="MobiDB-lite"/>
    </source>
</evidence>
<evidence type="ECO:0000313" key="2">
    <source>
        <dbReference type="EMBL" id="MCS0659174.1"/>
    </source>
</evidence>
<comment type="caution">
    <text evidence="2">The sequence shown here is derived from an EMBL/GenBank/DDBJ whole genome shotgun (WGS) entry which is preliminary data.</text>
</comment>
<evidence type="ECO:0000313" key="3">
    <source>
        <dbReference type="Proteomes" id="UP001204621"/>
    </source>
</evidence>
<protein>
    <submittedName>
        <fullName evidence="2">Uncharacterized protein</fullName>
    </submittedName>
</protein>
<keyword evidence="3" id="KW-1185">Reference proteome</keyword>
<proteinExistence type="predicted"/>
<accession>A0ABT2CYW5</accession>
<feature type="region of interest" description="Disordered" evidence="1">
    <location>
        <begin position="123"/>
        <end position="144"/>
    </location>
</feature>
<reference evidence="2 3" key="1">
    <citation type="submission" date="2022-08" db="EMBL/GenBank/DDBJ databases">
        <title>Reclassification of Massilia species as members of the genera Telluria, Duganella, Pseudoduganella, Mokoshia gen. nov. and Zemynaea gen. nov. using orthogonal and non-orthogonal genome-based approaches.</title>
        <authorList>
            <person name="Bowman J.P."/>
        </authorList>
    </citation>
    <scope>NUCLEOTIDE SEQUENCE [LARGE SCALE GENOMIC DNA]</scope>
    <source>
        <strain evidence="2 3">JCM 31606</strain>
    </source>
</reference>
<dbReference type="RefSeq" id="WP_258812360.1">
    <property type="nucleotide sequence ID" value="NZ_JANUGU010000004.1"/>
</dbReference>
<name>A0ABT2CYW5_9BURK</name>